<dbReference type="PANTHER" id="PTHR32305:SF15">
    <property type="entry name" value="PROTEIN RHSA-RELATED"/>
    <property type="match status" value="1"/>
</dbReference>
<dbReference type="Proteomes" id="UP000199373">
    <property type="component" value="Unassembled WGS sequence"/>
</dbReference>
<keyword evidence="2" id="KW-1185">Reference proteome</keyword>
<evidence type="ECO:0000313" key="2">
    <source>
        <dbReference type="Proteomes" id="UP000199373"/>
    </source>
</evidence>
<sequence length="453" mass="50915">MAVSNKLPIFVLGINHTVWKMISNNYTYDLSGNPQKIYFTNGSITKYVYSATGQKLRMVHYTAVKDITRTIGQQVELKASEIQSTDSTDYLLGGSLVVRNGKIDKYLFDGGYAQATASGTTDKFTFFYQNKDHLGTVRETVTSSGAMKQRVNYYPFGGQLVDTLKVMIWNRDFQQYKYNGKEFDGTFGLNTYDYGARQHDPILARWDRIDPHCEKYYGVSPYAYCGDAPVNKIDPDGMDEYYSPDGRFLYKDDKKTEYVFVGENQLMLNGKPITATEFQNKASTIYAESSIGYGIADPKEMCSIASVHLRNNKAFGQGASLAKAFRSTSLSKQTKSMQMANAALINALQGGTDYSNGATQWDGAEQAMVPLQYMDKPSNGRFMFKMNTMGWSMSDEDYSSWKTAVENKFGIGKFTVPQEKSATSNYGGMKNKGRIRLQSTAQYGLTIFWKETK</sequence>
<gene>
    <name evidence="1" type="ORF">SAMN04487850_0088</name>
</gene>
<dbReference type="EMBL" id="FOIQ01000001">
    <property type="protein sequence ID" value="SEV80727.1"/>
    <property type="molecule type" value="Genomic_DNA"/>
</dbReference>
<reference evidence="1 2" key="1">
    <citation type="submission" date="2016-10" db="EMBL/GenBank/DDBJ databases">
        <authorList>
            <person name="de Groot N.N."/>
        </authorList>
    </citation>
    <scope>NUCLEOTIDE SEQUENCE [LARGE SCALE GENOMIC DNA]</scope>
    <source>
        <strain evidence="1 2">TC2-24</strain>
    </source>
</reference>
<dbReference type="AlphaFoldDB" id="A0A1I0LYE6"/>
<organism evidence="1 2">
    <name type="scientific">Prevotella aff. ruminicola Tc2-24</name>
    <dbReference type="NCBI Taxonomy" id="81582"/>
    <lineage>
        <taxon>Bacteria</taxon>
        <taxon>Pseudomonadati</taxon>
        <taxon>Bacteroidota</taxon>
        <taxon>Bacteroidia</taxon>
        <taxon>Bacteroidales</taxon>
        <taxon>Prevotellaceae</taxon>
        <taxon>Prevotella</taxon>
    </lineage>
</organism>
<evidence type="ECO:0000313" key="1">
    <source>
        <dbReference type="EMBL" id="SEV80727.1"/>
    </source>
</evidence>
<accession>A0A1I0LYE6</accession>
<dbReference type="PANTHER" id="PTHR32305">
    <property type="match status" value="1"/>
</dbReference>
<protein>
    <submittedName>
        <fullName evidence="1">RHS repeat-associated core domain-containing protein</fullName>
    </submittedName>
</protein>
<dbReference type="InterPro" id="IPR050708">
    <property type="entry name" value="T6SS_VgrG/RHS"/>
</dbReference>
<proteinExistence type="predicted"/>
<dbReference type="Gene3D" id="2.180.10.10">
    <property type="entry name" value="RHS repeat-associated core"/>
    <property type="match status" value="1"/>
</dbReference>
<dbReference type="InterPro" id="IPR022385">
    <property type="entry name" value="Rhs_assc_core"/>
</dbReference>
<dbReference type="NCBIfam" id="TIGR03696">
    <property type="entry name" value="Rhs_assc_core"/>
    <property type="match status" value="1"/>
</dbReference>
<name>A0A1I0LYE6_9BACT</name>